<keyword evidence="16" id="KW-1185">Reference proteome</keyword>
<accession>A0A095SDP0</accession>
<dbReference type="RefSeq" id="WP_035235067.1">
    <property type="nucleotide sequence ID" value="NZ_ARXV01000022.1"/>
</dbReference>
<evidence type="ECO:0000256" key="3">
    <source>
        <dbReference type="ARBA" id="ARBA00022448"/>
    </source>
</evidence>
<evidence type="ECO:0000256" key="7">
    <source>
        <dbReference type="ARBA" id="ARBA00022692"/>
    </source>
</evidence>
<evidence type="ECO:0000256" key="4">
    <source>
        <dbReference type="ARBA" id="ARBA00022475"/>
    </source>
</evidence>
<dbReference type="PANTHER" id="PTHR32024:SF2">
    <property type="entry name" value="TRK SYSTEM POTASSIUM UPTAKE PROTEIN TRKG-RELATED"/>
    <property type="match status" value="1"/>
</dbReference>
<evidence type="ECO:0000256" key="14">
    <source>
        <dbReference type="SAM" id="Phobius"/>
    </source>
</evidence>
<dbReference type="PIRSF" id="PIRSF006247">
    <property type="entry name" value="TrkH"/>
    <property type="match status" value="1"/>
</dbReference>
<gene>
    <name evidence="15" type="ORF">Y5S_03597</name>
</gene>
<feature type="transmembrane region" description="Helical" evidence="14">
    <location>
        <begin position="456"/>
        <end position="481"/>
    </location>
</feature>
<feature type="binding site" evidence="13">
    <location>
        <position position="436"/>
    </location>
    <ligand>
        <name>K(+)</name>
        <dbReference type="ChEBI" id="CHEBI:29103"/>
    </ligand>
</feature>
<comment type="caution">
    <text evidence="15">The sequence shown here is derived from an EMBL/GenBank/DDBJ whole genome shotgun (WGS) entry which is preliminary data.</text>
</comment>
<dbReference type="NCBIfam" id="TIGR00933">
    <property type="entry name" value="2a38"/>
    <property type="match status" value="1"/>
</dbReference>
<keyword evidence="9 14" id="KW-1133">Transmembrane helix</keyword>
<keyword evidence="7 14" id="KW-0812">Transmembrane</keyword>
<dbReference type="PANTHER" id="PTHR32024">
    <property type="entry name" value="TRK SYSTEM POTASSIUM UPTAKE PROTEIN TRKG-RELATED"/>
    <property type="match status" value="1"/>
</dbReference>
<keyword evidence="5 12" id="KW-0997">Cell inner membrane</keyword>
<dbReference type="GO" id="GO:0015379">
    <property type="term" value="F:potassium:chloride symporter activity"/>
    <property type="evidence" value="ECO:0007669"/>
    <property type="project" value="InterPro"/>
</dbReference>
<evidence type="ECO:0000256" key="8">
    <source>
        <dbReference type="ARBA" id="ARBA00022958"/>
    </source>
</evidence>
<feature type="transmembrane region" description="Helical" evidence="14">
    <location>
        <begin position="327"/>
        <end position="348"/>
    </location>
</feature>
<feature type="binding site" evidence="13">
    <location>
        <position position="435"/>
    </location>
    <ligand>
        <name>K(+)</name>
        <dbReference type="ChEBI" id="CHEBI:29103"/>
    </ligand>
</feature>
<sequence length="483" mass="52900">MHFALISKILGLLLVVFSFTMMPPVAVSYWYQEGGETPFLISFVLTLALGLALWLPFFRNKAELQTRDGFLVVTLFWSVLGVIGALPLIISDDVPVGFTDAVFESVSGLTTTGATVLSGLDFMPKSILYYRQQLQWLGGMGVVVLAVAILPMLGIGGMQLYKAEIPGPMKDAKLTPRIAETAKALWYVYLFITVACATLYWAFGMSVFDAICHSFSTVATGGFSTHDASMAYWDNPWIDWTATTFILIGGVNFALHFAVWRGRSLLVFIRDPEFRFFIGLFLIYTSIITAGLLFFHYDFNFADALRHSAFQVASFSTGTGLTSTNAAGFPGFIPFLLVFTSFIGGCAGSTGGGMKAVRAALVFHHSIRELRRLIYPNGVFALRFGRQSIPDRVLQAVWGFVGVYITISVIFTLLFTMTGMDLTTAVSAVAASLNNLGVGIGEVGAGFANITDSAKWMMTVLMVAGRLEIFTLLVLFTPMFWRQ</sequence>
<evidence type="ECO:0000256" key="2">
    <source>
        <dbReference type="ARBA" id="ARBA00009137"/>
    </source>
</evidence>
<keyword evidence="3 12" id="KW-0813">Transport</keyword>
<feature type="transmembrane region" description="Helical" evidence="14">
    <location>
        <begin position="237"/>
        <end position="255"/>
    </location>
</feature>
<feature type="transmembrane region" description="Helical" evidence="14">
    <location>
        <begin position="276"/>
        <end position="297"/>
    </location>
</feature>
<feature type="binding site" evidence="13">
    <location>
        <position position="112"/>
    </location>
    <ligand>
        <name>K(+)</name>
        <dbReference type="ChEBI" id="CHEBI:29103"/>
    </ligand>
</feature>
<dbReference type="GO" id="GO:0005886">
    <property type="term" value="C:plasma membrane"/>
    <property type="evidence" value="ECO:0007669"/>
    <property type="project" value="UniProtKB-SubCell"/>
</dbReference>
<dbReference type="AlphaFoldDB" id="A0A095SDP0"/>
<dbReference type="PATRIC" id="fig|1177154.3.peg.3605"/>
<dbReference type="GO" id="GO:0046872">
    <property type="term" value="F:metal ion binding"/>
    <property type="evidence" value="ECO:0007669"/>
    <property type="project" value="UniProtKB-KW"/>
</dbReference>
<dbReference type="InterPro" id="IPR003445">
    <property type="entry name" value="Cat_transpt"/>
</dbReference>
<feature type="transmembrane region" description="Helical" evidence="14">
    <location>
        <begin position="393"/>
        <end position="415"/>
    </location>
</feature>
<evidence type="ECO:0000313" key="16">
    <source>
        <dbReference type="Proteomes" id="UP000029444"/>
    </source>
</evidence>
<feature type="transmembrane region" description="Helical" evidence="14">
    <location>
        <begin position="184"/>
        <end position="203"/>
    </location>
</feature>
<evidence type="ECO:0000313" key="15">
    <source>
        <dbReference type="EMBL" id="KGD62642.1"/>
    </source>
</evidence>
<dbReference type="EMBL" id="ARXV01000022">
    <property type="protein sequence ID" value="KGD62642.1"/>
    <property type="molecule type" value="Genomic_DNA"/>
</dbReference>
<evidence type="ECO:0000256" key="6">
    <source>
        <dbReference type="ARBA" id="ARBA00022538"/>
    </source>
</evidence>
<evidence type="ECO:0000256" key="9">
    <source>
        <dbReference type="ARBA" id="ARBA00022989"/>
    </source>
</evidence>
<feature type="transmembrane region" description="Helical" evidence="14">
    <location>
        <begin position="136"/>
        <end position="163"/>
    </location>
</feature>
<feature type="binding site" evidence="13">
    <location>
        <position position="111"/>
    </location>
    <ligand>
        <name>K(+)</name>
        <dbReference type="ChEBI" id="CHEBI:29103"/>
    </ligand>
</feature>
<feature type="transmembrane region" description="Helical" evidence="14">
    <location>
        <begin position="70"/>
        <end position="90"/>
    </location>
</feature>
<dbReference type="eggNOG" id="COG0168">
    <property type="taxonomic scope" value="Bacteria"/>
</dbReference>
<feature type="binding site" evidence="13">
    <location>
        <position position="221"/>
    </location>
    <ligand>
        <name>K(+)</name>
        <dbReference type="ChEBI" id="CHEBI:29103"/>
    </ligand>
</feature>
<evidence type="ECO:0000256" key="11">
    <source>
        <dbReference type="ARBA" id="ARBA00023136"/>
    </source>
</evidence>
<keyword evidence="13" id="KW-0479">Metal-binding</keyword>
<evidence type="ECO:0000256" key="10">
    <source>
        <dbReference type="ARBA" id="ARBA00023065"/>
    </source>
</evidence>
<evidence type="ECO:0000256" key="1">
    <source>
        <dbReference type="ARBA" id="ARBA00004429"/>
    </source>
</evidence>
<dbReference type="Pfam" id="PF02386">
    <property type="entry name" value="TrkH"/>
    <property type="match status" value="1"/>
</dbReference>
<name>A0A095SDP0_9GAMM</name>
<keyword evidence="6 12" id="KW-0633">Potassium transport</keyword>
<reference evidence="15 16" key="1">
    <citation type="submission" date="2012-09" db="EMBL/GenBank/DDBJ databases">
        <title>Genome Sequence of alkane-degrading Bacterium Alcanivorax sp. 19-m-6.</title>
        <authorList>
            <person name="Lai Q."/>
            <person name="Shao Z."/>
        </authorList>
    </citation>
    <scope>NUCLEOTIDE SEQUENCE [LARGE SCALE GENOMIC DNA]</scope>
    <source>
        <strain evidence="15 16">19-m-6</strain>
    </source>
</reference>
<keyword evidence="4 12" id="KW-1003">Cell membrane</keyword>
<dbReference type="Proteomes" id="UP000029444">
    <property type="component" value="Unassembled WGS sequence"/>
</dbReference>
<keyword evidence="8 12" id="KW-0630">Potassium</keyword>
<dbReference type="InterPro" id="IPR004772">
    <property type="entry name" value="TrkH"/>
</dbReference>
<proteinExistence type="inferred from homology"/>
<comment type="similarity">
    <text evidence="2 12">Belongs to the TrkH potassium transport family.</text>
</comment>
<comment type="subcellular location">
    <subcellularLocation>
        <location evidence="1 12">Cell inner membrane</location>
        <topology evidence="1 12">Multi-pass membrane protein</topology>
    </subcellularLocation>
</comment>
<feature type="transmembrane region" description="Helical" evidence="14">
    <location>
        <begin position="38"/>
        <end position="58"/>
    </location>
</feature>
<feature type="binding site" evidence="13">
    <location>
        <position position="319"/>
    </location>
    <ligand>
        <name>K(+)</name>
        <dbReference type="ChEBI" id="CHEBI:29103"/>
    </ligand>
</feature>
<keyword evidence="10 12" id="KW-0406">Ion transport</keyword>
<evidence type="ECO:0000256" key="12">
    <source>
        <dbReference type="PIRNR" id="PIRNR006247"/>
    </source>
</evidence>
<keyword evidence="11 12" id="KW-0472">Membrane</keyword>
<protein>
    <recommendedName>
        <fullName evidence="12">Trk system potassium uptake protein</fullName>
    </recommendedName>
</protein>
<evidence type="ECO:0000256" key="5">
    <source>
        <dbReference type="ARBA" id="ARBA00022519"/>
    </source>
</evidence>
<dbReference type="STRING" id="1177154.Y5S_03597"/>
<dbReference type="OrthoDB" id="9810952at2"/>
<organism evidence="15 16">
    <name type="scientific">Alcanivorax nanhaiticus</name>
    <dbReference type="NCBI Taxonomy" id="1177154"/>
    <lineage>
        <taxon>Bacteria</taxon>
        <taxon>Pseudomonadati</taxon>
        <taxon>Pseudomonadota</taxon>
        <taxon>Gammaproteobacteria</taxon>
        <taxon>Oceanospirillales</taxon>
        <taxon>Alcanivoracaceae</taxon>
        <taxon>Alcanivorax</taxon>
    </lineage>
</organism>
<evidence type="ECO:0000256" key="13">
    <source>
        <dbReference type="PIRSR" id="PIRSR006247-1"/>
    </source>
</evidence>